<dbReference type="InterPro" id="IPR036264">
    <property type="entry name" value="Bact_exopeptidase_dim_dom"/>
</dbReference>
<evidence type="ECO:0000256" key="2">
    <source>
        <dbReference type="ARBA" id="ARBA00022801"/>
    </source>
</evidence>
<dbReference type="EMBL" id="CP047170">
    <property type="protein sequence ID" value="QRF69092.1"/>
    <property type="molecule type" value="Genomic_DNA"/>
</dbReference>
<dbReference type="PANTHER" id="PTHR43808">
    <property type="entry name" value="ACETYLORNITHINE DEACETYLASE"/>
    <property type="match status" value="1"/>
</dbReference>
<keyword evidence="1" id="KW-0479">Metal-binding</keyword>
<geneLocation type="plasmid" evidence="5 6">
    <name>p-SCP4</name>
</geneLocation>
<proteinExistence type="predicted"/>
<evidence type="ECO:0000313" key="6">
    <source>
        <dbReference type="Proteomes" id="UP000596387"/>
    </source>
</evidence>
<reference evidence="5 6" key="1">
    <citation type="submission" date="2019-12" db="EMBL/GenBank/DDBJ databases">
        <title>Complete Genome Sequence of a Quorum-Sensing Bacterium,Rhodobacteraceae bacterium C31, Isolated from a marine microalgae symbiotic bacteria.</title>
        <authorList>
            <person name="Zhang Y."/>
        </authorList>
    </citation>
    <scope>NUCLEOTIDE SEQUENCE [LARGE SCALE GENOMIC DNA]</scope>
    <source>
        <strain evidence="5 6">C31</strain>
        <plasmid evidence="5 6">p-SCP4</plasmid>
    </source>
</reference>
<dbReference type="PANTHER" id="PTHR43808:SF31">
    <property type="entry name" value="N-ACETYL-L-CITRULLINE DEACETYLASE"/>
    <property type="match status" value="1"/>
</dbReference>
<dbReference type="Gene3D" id="3.40.630.10">
    <property type="entry name" value="Zn peptidases"/>
    <property type="match status" value="1"/>
</dbReference>
<dbReference type="Pfam" id="PF07687">
    <property type="entry name" value="M20_dimer"/>
    <property type="match status" value="1"/>
</dbReference>
<dbReference type="SUPFAM" id="SSF53187">
    <property type="entry name" value="Zn-dependent exopeptidases"/>
    <property type="match status" value="1"/>
</dbReference>
<keyword evidence="5" id="KW-0614">Plasmid</keyword>
<protein>
    <submittedName>
        <fullName evidence="5">M20/M25/M40 family metallo-hydrolase</fullName>
    </submittedName>
</protein>
<keyword evidence="3" id="KW-0170">Cobalt</keyword>
<dbReference type="InterPro" id="IPR011650">
    <property type="entry name" value="Peptidase_M20_dimer"/>
</dbReference>
<evidence type="ECO:0000256" key="1">
    <source>
        <dbReference type="ARBA" id="ARBA00022723"/>
    </source>
</evidence>
<keyword evidence="2" id="KW-0378">Hydrolase</keyword>
<gene>
    <name evidence="5" type="ORF">GQA70_22290</name>
</gene>
<name>A0ABX7FFW2_9RHOB</name>
<dbReference type="CDD" id="cd08659">
    <property type="entry name" value="M20_ArgE_DapE-like"/>
    <property type="match status" value="1"/>
</dbReference>
<keyword evidence="6" id="KW-1185">Reference proteome</keyword>
<dbReference type="InterPro" id="IPR050072">
    <property type="entry name" value="Peptidase_M20A"/>
</dbReference>
<dbReference type="Gene3D" id="3.30.70.360">
    <property type="match status" value="1"/>
</dbReference>
<dbReference type="SUPFAM" id="SSF55031">
    <property type="entry name" value="Bacterial exopeptidase dimerisation domain"/>
    <property type="match status" value="1"/>
</dbReference>
<dbReference type="InterPro" id="IPR002933">
    <property type="entry name" value="Peptidase_M20"/>
</dbReference>
<dbReference type="RefSeq" id="WP_023852339.1">
    <property type="nucleotide sequence ID" value="NZ_CP047170.1"/>
</dbReference>
<accession>A0ABX7FFW2</accession>
<sequence>MTTAESVTALTRHLLAFDTVNPPGQEAASMRFCASALEKAGFACRLIDHGADRAGLVATRGDRPGLCFSGHLDTVPLGQARWSHPPLGGEIVGNRLYGRGSSDMKGGVAAFIAAAQQTTAPASVILTSGEETGCEGARWLAEAKAMPPARGMIVGESTDNQPVAGHKGALWLELVTEGVTAHGATPELGRNAIAAMAPTLARLAHWQPAHAHPDMGRATCNIGTIRAGINTNSVPDLCRLGLDLRSVTGLGHDRLRQEVRAQCDAGVGIETLLDLPAIWTDPSDPWFASACALVLQHTEHRELRASVNYFTDASVLQPAMQVPVMILGPGQVDQPHVTDEYVRVSRLVEAVALYTALIEVPG</sequence>
<evidence type="ECO:0000259" key="4">
    <source>
        <dbReference type="Pfam" id="PF07687"/>
    </source>
</evidence>
<feature type="domain" description="Peptidase M20 dimerisation" evidence="4">
    <location>
        <begin position="165"/>
        <end position="264"/>
    </location>
</feature>
<dbReference type="Pfam" id="PF01546">
    <property type="entry name" value="Peptidase_M20"/>
    <property type="match status" value="1"/>
</dbReference>
<organism evidence="5 6">
    <name type="scientific">Ponticoccus alexandrii</name>
    <dbReference type="NCBI Taxonomy" id="1943633"/>
    <lineage>
        <taxon>Bacteria</taxon>
        <taxon>Pseudomonadati</taxon>
        <taxon>Pseudomonadota</taxon>
        <taxon>Alphaproteobacteria</taxon>
        <taxon>Rhodobacterales</taxon>
        <taxon>Roseobacteraceae</taxon>
        <taxon>Ponticoccus</taxon>
    </lineage>
</organism>
<dbReference type="Proteomes" id="UP000596387">
    <property type="component" value="Plasmid p-SCP4"/>
</dbReference>
<evidence type="ECO:0000313" key="5">
    <source>
        <dbReference type="EMBL" id="QRF69092.1"/>
    </source>
</evidence>
<evidence type="ECO:0000256" key="3">
    <source>
        <dbReference type="ARBA" id="ARBA00023285"/>
    </source>
</evidence>